<reference evidence="1 2" key="1">
    <citation type="submission" date="2019-01" db="EMBL/GenBank/DDBJ databases">
        <authorList>
            <person name="Brito A."/>
        </authorList>
    </citation>
    <scope>NUCLEOTIDE SEQUENCE [LARGE SCALE GENOMIC DNA]</scope>
    <source>
        <strain evidence="1">1</strain>
    </source>
</reference>
<protein>
    <submittedName>
        <fullName evidence="1">Uncharacterized protein</fullName>
    </submittedName>
</protein>
<name>A0A563VRT2_9CYAN</name>
<gene>
    <name evidence="1" type="ORF">H1P_2430001</name>
</gene>
<dbReference type="Proteomes" id="UP000320055">
    <property type="component" value="Unassembled WGS sequence"/>
</dbReference>
<organism evidence="1 2">
    <name type="scientific">Hyella patelloides LEGE 07179</name>
    <dbReference type="NCBI Taxonomy" id="945734"/>
    <lineage>
        <taxon>Bacteria</taxon>
        <taxon>Bacillati</taxon>
        <taxon>Cyanobacteriota</taxon>
        <taxon>Cyanophyceae</taxon>
        <taxon>Pleurocapsales</taxon>
        <taxon>Hyellaceae</taxon>
        <taxon>Hyella</taxon>
    </lineage>
</organism>
<evidence type="ECO:0000313" key="2">
    <source>
        <dbReference type="Proteomes" id="UP000320055"/>
    </source>
</evidence>
<dbReference type="EMBL" id="CAACVJ010000161">
    <property type="protein sequence ID" value="VEP14125.1"/>
    <property type="molecule type" value="Genomic_DNA"/>
</dbReference>
<dbReference type="AlphaFoldDB" id="A0A563VRT2"/>
<proteinExistence type="predicted"/>
<keyword evidence="2" id="KW-1185">Reference proteome</keyword>
<accession>A0A563VRT2</accession>
<sequence length="41" mass="4769">MGVINYKIEKLTDEQKMPAPLRVKLSWLEEETLKELPRPSG</sequence>
<evidence type="ECO:0000313" key="1">
    <source>
        <dbReference type="EMBL" id="VEP14125.1"/>
    </source>
</evidence>